<evidence type="ECO:0000313" key="4">
    <source>
        <dbReference type="EMBL" id="EQD47866.1"/>
    </source>
</evidence>
<dbReference type="EMBL" id="AUZY01007926">
    <property type="protein sequence ID" value="EQD47866.1"/>
    <property type="molecule type" value="Genomic_DNA"/>
</dbReference>
<sequence length="254" mass="27513">MSAERSSEISGFYRRSVAERRRTVQEWAGLTDEQMRSYEFPPGVPAATLERMIENVIGAFPLPLGIATHFRINGKDYLIPMALEEPSVVAAASNTAKLARERGGFTAHATPPVMIGQIQVVQVADPAGARLRILEAKETLLAAANAKDPVLVKFGGGAKDLEVRLVPSSRGPMVVVHLLVDARDAGGMNAVNTMCEALAPEVARLAQGRVVLRIISNLAVHRLARAGRSSRPSGWRPRRPPGRRWSTRSSMPTP</sequence>
<feature type="region of interest" description="Disordered" evidence="3">
    <location>
        <begin position="226"/>
        <end position="254"/>
    </location>
</feature>
<reference evidence="4" key="2">
    <citation type="journal article" date="2014" name="ISME J.">
        <title>Microbial stratification in low pH oxic and suboxic macroscopic growths along an acid mine drainage.</title>
        <authorList>
            <person name="Mendez-Garcia C."/>
            <person name="Mesa V."/>
            <person name="Sprenger R.R."/>
            <person name="Richter M."/>
            <person name="Diez M.S."/>
            <person name="Solano J."/>
            <person name="Bargiela R."/>
            <person name="Golyshina O.V."/>
            <person name="Manteca A."/>
            <person name="Ramos J.L."/>
            <person name="Gallego J.R."/>
            <person name="Llorente I."/>
            <person name="Martins Dos Santos V.A."/>
            <person name="Jensen O.N."/>
            <person name="Pelaez A.I."/>
            <person name="Sanchez J."/>
            <person name="Ferrer M."/>
        </authorList>
    </citation>
    <scope>NUCLEOTIDE SEQUENCE</scope>
</reference>
<feature type="compositionally biased region" description="Basic residues" evidence="3">
    <location>
        <begin position="236"/>
        <end position="246"/>
    </location>
</feature>
<dbReference type="InterPro" id="IPR002202">
    <property type="entry name" value="HMG_CoA_Rdtase"/>
</dbReference>
<dbReference type="Gene3D" id="3.90.770.10">
    <property type="entry name" value="3-hydroxy-3-methylglutaryl-coenzyme A Reductase, Chain A, domain 2"/>
    <property type="match status" value="2"/>
</dbReference>
<reference evidence="4" key="1">
    <citation type="submission" date="2013-08" db="EMBL/GenBank/DDBJ databases">
        <authorList>
            <person name="Mendez C."/>
            <person name="Richter M."/>
            <person name="Ferrer M."/>
            <person name="Sanchez J."/>
        </authorList>
    </citation>
    <scope>NUCLEOTIDE SEQUENCE</scope>
</reference>
<evidence type="ECO:0000256" key="2">
    <source>
        <dbReference type="ARBA" id="ARBA00023002"/>
    </source>
</evidence>
<dbReference type="InterPro" id="IPR023074">
    <property type="entry name" value="HMG_CoA_Rdtase_cat_sf"/>
</dbReference>
<dbReference type="SUPFAM" id="SSF56542">
    <property type="entry name" value="Substrate-binding domain of HMG-CoA reductase"/>
    <property type="match status" value="1"/>
</dbReference>
<comment type="similarity">
    <text evidence="1">Belongs to the HMG-CoA reductase family.</text>
</comment>
<dbReference type="PROSITE" id="PS50065">
    <property type="entry name" value="HMG_COA_REDUCTASE_4"/>
    <property type="match status" value="1"/>
</dbReference>
<dbReference type="GO" id="GO:0004420">
    <property type="term" value="F:hydroxymethylglutaryl-CoA reductase (NADPH) activity"/>
    <property type="evidence" value="ECO:0007669"/>
    <property type="project" value="InterPro"/>
</dbReference>
<dbReference type="PANTHER" id="PTHR10572">
    <property type="entry name" value="3-HYDROXY-3-METHYLGLUTARYL-COENZYME A REDUCTASE"/>
    <property type="match status" value="1"/>
</dbReference>
<organism evidence="4">
    <name type="scientific">mine drainage metagenome</name>
    <dbReference type="NCBI Taxonomy" id="410659"/>
    <lineage>
        <taxon>unclassified sequences</taxon>
        <taxon>metagenomes</taxon>
        <taxon>ecological metagenomes</taxon>
    </lineage>
</organism>
<protein>
    <submittedName>
        <fullName evidence="4">Hydroxymethylglutaryl-CoA reductase, degradative</fullName>
    </submittedName>
</protein>
<dbReference type="PRINTS" id="PR00071">
    <property type="entry name" value="HMGCOARDTASE"/>
</dbReference>
<dbReference type="SUPFAM" id="SSF55035">
    <property type="entry name" value="NAD-binding domain of HMG-CoA reductase"/>
    <property type="match status" value="1"/>
</dbReference>
<dbReference type="InterPro" id="IPR009023">
    <property type="entry name" value="HMG_CoA_Rdtase_NAD(P)-bd_sf"/>
</dbReference>
<dbReference type="GO" id="GO:0015936">
    <property type="term" value="P:coenzyme A metabolic process"/>
    <property type="evidence" value="ECO:0007669"/>
    <property type="project" value="InterPro"/>
</dbReference>
<feature type="non-terminal residue" evidence="4">
    <location>
        <position position="254"/>
    </location>
</feature>
<name>T0ZHU0_9ZZZZ</name>
<keyword evidence="2" id="KW-0560">Oxidoreductase</keyword>
<comment type="caution">
    <text evidence="4">The sequence shown here is derived from an EMBL/GenBank/DDBJ whole genome shotgun (WGS) entry which is preliminary data.</text>
</comment>
<gene>
    <name evidence="4" type="ORF">B1B_12127</name>
</gene>
<dbReference type="AlphaFoldDB" id="T0ZHU0"/>
<feature type="compositionally biased region" description="Low complexity" evidence="3">
    <location>
        <begin position="226"/>
        <end position="235"/>
    </location>
</feature>
<proteinExistence type="inferred from homology"/>
<evidence type="ECO:0000256" key="3">
    <source>
        <dbReference type="SAM" id="MobiDB-lite"/>
    </source>
</evidence>
<dbReference type="PANTHER" id="PTHR10572:SF24">
    <property type="entry name" value="3-HYDROXY-3-METHYLGLUTARYL-COENZYME A REDUCTASE"/>
    <property type="match status" value="1"/>
</dbReference>
<dbReference type="InterPro" id="IPR009029">
    <property type="entry name" value="HMG_CoA_Rdtase_sub-bd_dom_sf"/>
</dbReference>
<evidence type="ECO:0000256" key="1">
    <source>
        <dbReference type="ARBA" id="ARBA00007661"/>
    </source>
</evidence>
<accession>T0ZHU0</accession>
<dbReference type="Pfam" id="PF00368">
    <property type="entry name" value="HMG-CoA_red"/>
    <property type="match status" value="1"/>
</dbReference>